<evidence type="ECO:0000313" key="2">
    <source>
        <dbReference type="EMBL" id="CAD7287026.1"/>
    </source>
</evidence>
<dbReference type="Pfam" id="PF04316">
    <property type="entry name" value="FlgM"/>
    <property type="match status" value="1"/>
</dbReference>
<dbReference type="InterPro" id="IPR035890">
    <property type="entry name" value="Anti-sigma-28_factor_FlgM_sf"/>
</dbReference>
<dbReference type="Proteomes" id="UP000789359">
    <property type="component" value="Unassembled WGS sequence"/>
</dbReference>
<gene>
    <name evidence="2" type="ORF">LMG8286_00659</name>
</gene>
<name>A0ABM8Q2F4_9BACT</name>
<feature type="domain" description="Anti-sigma-28 factor FlgM C-terminal" evidence="1">
    <location>
        <begin position="24"/>
        <end position="61"/>
    </location>
</feature>
<comment type="caution">
    <text evidence="2">The sequence shown here is derived from an EMBL/GenBank/DDBJ whole genome shotgun (WGS) entry which is preliminary data.</text>
</comment>
<proteinExistence type="predicted"/>
<dbReference type="SUPFAM" id="SSF101498">
    <property type="entry name" value="Anti-sigma factor FlgM"/>
    <property type="match status" value="1"/>
</dbReference>
<organism evidence="2 3">
    <name type="scientific">Campylobacter suis</name>
    <dbReference type="NCBI Taxonomy" id="2790657"/>
    <lineage>
        <taxon>Bacteria</taxon>
        <taxon>Pseudomonadati</taxon>
        <taxon>Campylobacterota</taxon>
        <taxon>Epsilonproteobacteria</taxon>
        <taxon>Campylobacterales</taxon>
        <taxon>Campylobacteraceae</taxon>
        <taxon>Campylobacter</taxon>
    </lineage>
</organism>
<dbReference type="RefSeq" id="WP_230056430.1">
    <property type="nucleotide sequence ID" value="NZ_CAJHOE010000001.1"/>
</dbReference>
<dbReference type="EMBL" id="CAJHOE010000001">
    <property type="protein sequence ID" value="CAD7287026.1"/>
    <property type="molecule type" value="Genomic_DNA"/>
</dbReference>
<accession>A0ABM8Q2F4</accession>
<sequence>MISSLGINQGLQTGLINKSTDVKKTSDVSQSEKSDKVAQISEAIANGSYKIDISKTARAIAQTLA</sequence>
<evidence type="ECO:0000259" key="1">
    <source>
        <dbReference type="Pfam" id="PF04316"/>
    </source>
</evidence>
<protein>
    <recommendedName>
        <fullName evidence="1">Anti-sigma-28 factor FlgM C-terminal domain-containing protein</fullName>
    </recommendedName>
</protein>
<reference evidence="2 3" key="1">
    <citation type="submission" date="2020-11" db="EMBL/GenBank/DDBJ databases">
        <authorList>
            <person name="Peeters C."/>
        </authorList>
    </citation>
    <scope>NUCLEOTIDE SEQUENCE [LARGE SCALE GENOMIC DNA]</scope>
    <source>
        <strain evidence="2 3">LMG 8286</strain>
    </source>
</reference>
<keyword evidence="3" id="KW-1185">Reference proteome</keyword>
<dbReference type="InterPro" id="IPR031316">
    <property type="entry name" value="FlgM_C"/>
</dbReference>
<evidence type="ECO:0000313" key="3">
    <source>
        <dbReference type="Proteomes" id="UP000789359"/>
    </source>
</evidence>